<proteinExistence type="predicted"/>
<dbReference type="GO" id="GO:0016887">
    <property type="term" value="F:ATP hydrolysis activity"/>
    <property type="evidence" value="ECO:0007669"/>
    <property type="project" value="InterPro"/>
</dbReference>
<dbReference type="Proteomes" id="UP000198636">
    <property type="component" value="Unassembled WGS sequence"/>
</dbReference>
<evidence type="ECO:0000313" key="6">
    <source>
        <dbReference type="EMBL" id="SCY94672.1"/>
    </source>
</evidence>
<dbReference type="Gene3D" id="3.40.50.300">
    <property type="entry name" value="P-loop containing nucleotide triphosphate hydrolases"/>
    <property type="match status" value="1"/>
</dbReference>
<dbReference type="InterPro" id="IPR017871">
    <property type="entry name" value="ABC_transporter-like_CS"/>
</dbReference>
<name>A0A1G5K1X3_9FIRM</name>
<sequence length="419" mass="46971">MAKSLIANNLTFKYDESTIIDNISFEIEKKSFVTIIGPNGSGKSTLLKLLAANLEPEKGTIILNDNELNDYSTKSLAKEMAVVPQETNISYDFTVYDIVLMGRNPHIKRFKKESPQDLSIVKEAMEATNTWYLRDRNINEISGGERQRVIIAKAIAQEPKVILLDEPTSSLDIHHQIEVLDLLKTLNKEKGVTIVAVLHDMNLAARYSGEIILMHKGNLITMGKTEAVMTVEILQQAYEMEMVIERNSYTGCLQIHPISLIKRQKELKNVGVHIICGGGTGKGLIQTLVDRGYRVTLGVVNKGDSDWELGCMYNLEMAEEMPFSEISDNSLQVAHKLANSTDVVIMTEVPIGWGNYKNLDILEAQLNQGKRVYQLCSNENIKFDYTGGKGLNKIQLLREKGLIVVEGKDKMLELLEEIK</sequence>
<feature type="domain" description="ABC transporter" evidence="5">
    <location>
        <begin position="5"/>
        <end position="241"/>
    </location>
</feature>
<gene>
    <name evidence="6" type="ORF">SAMN03080606_03192</name>
</gene>
<evidence type="ECO:0000256" key="1">
    <source>
        <dbReference type="ARBA" id="ARBA00022448"/>
    </source>
</evidence>
<accession>A0A1G5K1X3</accession>
<dbReference type="PROSITE" id="PS00211">
    <property type="entry name" value="ABC_TRANSPORTER_1"/>
    <property type="match status" value="1"/>
</dbReference>
<evidence type="ECO:0000256" key="2">
    <source>
        <dbReference type="ARBA" id="ARBA00022741"/>
    </source>
</evidence>
<dbReference type="SMART" id="SM00382">
    <property type="entry name" value="AAA"/>
    <property type="match status" value="1"/>
</dbReference>
<dbReference type="GO" id="GO:0005524">
    <property type="term" value="F:ATP binding"/>
    <property type="evidence" value="ECO:0007669"/>
    <property type="project" value="UniProtKB-KW"/>
</dbReference>
<dbReference type="InterPro" id="IPR003593">
    <property type="entry name" value="AAA+_ATPase"/>
</dbReference>
<dbReference type="STRING" id="1120976.SAMN03080606_03192"/>
<keyword evidence="7" id="KW-1185">Reference proteome</keyword>
<dbReference type="InterPro" id="IPR027417">
    <property type="entry name" value="P-loop_NTPase"/>
</dbReference>
<evidence type="ECO:0000259" key="5">
    <source>
        <dbReference type="PROSITE" id="PS50893"/>
    </source>
</evidence>
<keyword evidence="2" id="KW-0547">Nucleotide-binding</keyword>
<dbReference type="Pfam" id="PF00005">
    <property type="entry name" value="ABC_tran"/>
    <property type="match status" value="1"/>
</dbReference>
<protein>
    <submittedName>
        <fullName evidence="6">Iron complex transport system ATP-binding protein</fullName>
    </submittedName>
</protein>
<evidence type="ECO:0000256" key="3">
    <source>
        <dbReference type="ARBA" id="ARBA00022840"/>
    </source>
</evidence>
<dbReference type="FunFam" id="3.40.50.300:FF:000134">
    <property type="entry name" value="Iron-enterobactin ABC transporter ATP-binding protein"/>
    <property type="match status" value="1"/>
</dbReference>
<dbReference type="PANTHER" id="PTHR42794">
    <property type="entry name" value="HEMIN IMPORT ATP-BINDING PROTEIN HMUV"/>
    <property type="match status" value="1"/>
</dbReference>
<keyword evidence="4" id="KW-1278">Translocase</keyword>
<dbReference type="NCBIfam" id="NF010068">
    <property type="entry name" value="PRK13548.1"/>
    <property type="match status" value="1"/>
</dbReference>
<dbReference type="InterPro" id="IPR003439">
    <property type="entry name" value="ABC_transporter-like_ATP-bd"/>
</dbReference>
<keyword evidence="1" id="KW-0813">Transport</keyword>
<reference evidence="6 7" key="1">
    <citation type="submission" date="2016-10" db="EMBL/GenBank/DDBJ databases">
        <authorList>
            <person name="de Groot N.N."/>
        </authorList>
    </citation>
    <scope>NUCLEOTIDE SEQUENCE [LARGE SCALE GENOMIC DNA]</scope>
    <source>
        <strain evidence="6 7">DSM 18978</strain>
    </source>
</reference>
<dbReference type="EMBL" id="FMUS01000023">
    <property type="protein sequence ID" value="SCY94672.1"/>
    <property type="molecule type" value="Genomic_DNA"/>
</dbReference>
<dbReference type="PANTHER" id="PTHR42794:SF1">
    <property type="entry name" value="HEMIN IMPORT ATP-BINDING PROTEIN HMUV"/>
    <property type="match status" value="1"/>
</dbReference>
<evidence type="ECO:0000313" key="7">
    <source>
        <dbReference type="Proteomes" id="UP000198636"/>
    </source>
</evidence>
<dbReference type="RefSeq" id="WP_176759061.1">
    <property type="nucleotide sequence ID" value="NZ_FMUS01000023.1"/>
</dbReference>
<evidence type="ECO:0000256" key="4">
    <source>
        <dbReference type="ARBA" id="ARBA00022967"/>
    </source>
</evidence>
<dbReference type="PROSITE" id="PS50893">
    <property type="entry name" value="ABC_TRANSPORTER_2"/>
    <property type="match status" value="1"/>
</dbReference>
<keyword evidence="3 6" id="KW-0067">ATP-binding</keyword>
<dbReference type="SUPFAM" id="SSF52540">
    <property type="entry name" value="P-loop containing nucleoside triphosphate hydrolases"/>
    <property type="match status" value="1"/>
</dbReference>
<dbReference type="CDD" id="cd03214">
    <property type="entry name" value="ABC_Iron-Siderophores_B12_Hemin"/>
    <property type="match status" value="1"/>
</dbReference>
<organism evidence="6 7">
    <name type="scientific">Alkaliphilus peptidifermentans DSM 18978</name>
    <dbReference type="NCBI Taxonomy" id="1120976"/>
    <lineage>
        <taxon>Bacteria</taxon>
        <taxon>Bacillati</taxon>
        <taxon>Bacillota</taxon>
        <taxon>Clostridia</taxon>
        <taxon>Peptostreptococcales</taxon>
        <taxon>Natronincolaceae</taxon>
        <taxon>Alkaliphilus</taxon>
    </lineage>
</organism>
<dbReference type="AlphaFoldDB" id="A0A1G5K1X3"/>